<keyword evidence="7" id="KW-0436">Ligase</keyword>
<evidence type="ECO:0000256" key="5">
    <source>
        <dbReference type="RuleBase" id="RU361279"/>
    </source>
</evidence>
<dbReference type="GO" id="GO:0030272">
    <property type="term" value="F:5-formyltetrahydrofolate cyclo-ligase activity"/>
    <property type="evidence" value="ECO:0007669"/>
    <property type="project" value="UniProtKB-EC"/>
</dbReference>
<dbReference type="InterPro" id="IPR024185">
    <property type="entry name" value="FTHF_cligase-like_sf"/>
</dbReference>
<comment type="caution">
    <text evidence="7">The sequence shown here is derived from an EMBL/GenBank/DDBJ whole genome shotgun (WGS) entry which is preliminary data.</text>
</comment>
<evidence type="ECO:0000256" key="6">
    <source>
        <dbReference type="SAM" id="MobiDB-lite"/>
    </source>
</evidence>
<dbReference type="Pfam" id="PF01812">
    <property type="entry name" value="5-FTHF_cyc-lig"/>
    <property type="match status" value="1"/>
</dbReference>
<keyword evidence="5" id="KW-0460">Magnesium</keyword>
<feature type="region of interest" description="Disordered" evidence="6">
    <location>
        <begin position="1"/>
        <end position="23"/>
    </location>
</feature>
<dbReference type="PANTHER" id="PTHR23407:SF1">
    <property type="entry name" value="5-FORMYLTETRAHYDROFOLATE CYCLO-LIGASE"/>
    <property type="match status" value="1"/>
</dbReference>
<dbReference type="Gene3D" id="3.40.50.10420">
    <property type="entry name" value="NagB/RpiA/CoA transferase-like"/>
    <property type="match status" value="1"/>
</dbReference>
<protein>
    <recommendedName>
        <fullName evidence="5">5-formyltetrahydrofolate cyclo-ligase</fullName>
        <ecNumber evidence="5">6.3.3.2</ecNumber>
    </recommendedName>
</protein>
<keyword evidence="3 4" id="KW-0067">ATP-binding</keyword>
<dbReference type="RefSeq" id="WP_196823760.1">
    <property type="nucleotide sequence ID" value="NZ_CP046980.1"/>
</dbReference>
<evidence type="ECO:0000256" key="3">
    <source>
        <dbReference type="ARBA" id="ARBA00022840"/>
    </source>
</evidence>
<dbReference type="EC" id="6.3.3.2" evidence="5"/>
<dbReference type="PIRSF" id="PIRSF006806">
    <property type="entry name" value="FTHF_cligase"/>
    <property type="match status" value="1"/>
</dbReference>
<keyword evidence="2 4" id="KW-0547">Nucleotide-binding</keyword>
<dbReference type="PANTHER" id="PTHR23407">
    <property type="entry name" value="ATPASE INHIBITOR/5-FORMYLTETRAHYDROFOLATE CYCLO-LIGASE"/>
    <property type="match status" value="1"/>
</dbReference>
<gene>
    <name evidence="7" type="ORF">IW254_000103</name>
</gene>
<accession>A0A931DTH4</accession>
<dbReference type="InterPro" id="IPR002698">
    <property type="entry name" value="FTHF_cligase"/>
</dbReference>
<evidence type="ECO:0000256" key="4">
    <source>
        <dbReference type="PIRSR" id="PIRSR006806-1"/>
    </source>
</evidence>
<comment type="cofactor">
    <cofactor evidence="5">
        <name>Mg(2+)</name>
        <dbReference type="ChEBI" id="CHEBI:18420"/>
    </cofactor>
</comment>
<reference evidence="7" key="1">
    <citation type="submission" date="2020-11" db="EMBL/GenBank/DDBJ databases">
        <title>Sequencing the genomes of 1000 actinobacteria strains.</title>
        <authorList>
            <person name="Klenk H.-P."/>
        </authorList>
    </citation>
    <scope>NUCLEOTIDE SEQUENCE</scope>
    <source>
        <strain evidence="7">DSM 45632</strain>
    </source>
</reference>
<dbReference type="GO" id="GO:0005524">
    <property type="term" value="F:ATP binding"/>
    <property type="evidence" value="ECO:0007669"/>
    <property type="project" value="UniProtKB-KW"/>
</dbReference>
<dbReference type="AlphaFoldDB" id="A0A931DTH4"/>
<feature type="binding site" evidence="4">
    <location>
        <position position="59"/>
    </location>
    <ligand>
        <name>substrate</name>
    </ligand>
</feature>
<proteinExistence type="inferred from homology"/>
<evidence type="ECO:0000313" key="8">
    <source>
        <dbReference type="Proteomes" id="UP000658613"/>
    </source>
</evidence>
<keyword evidence="5" id="KW-0479">Metal-binding</keyword>
<comment type="catalytic activity">
    <reaction evidence="5">
        <text>(6S)-5-formyl-5,6,7,8-tetrahydrofolate + ATP = (6R)-5,10-methenyltetrahydrofolate + ADP + phosphate</text>
        <dbReference type="Rhea" id="RHEA:10488"/>
        <dbReference type="ChEBI" id="CHEBI:30616"/>
        <dbReference type="ChEBI" id="CHEBI:43474"/>
        <dbReference type="ChEBI" id="CHEBI:57455"/>
        <dbReference type="ChEBI" id="CHEBI:57457"/>
        <dbReference type="ChEBI" id="CHEBI:456216"/>
        <dbReference type="EC" id="6.3.3.2"/>
    </reaction>
</comment>
<comment type="similarity">
    <text evidence="1 5">Belongs to the 5-formyltetrahydrofolate cyclo-ligase family.</text>
</comment>
<dbReference type="SUPFAM" id="SSF100950">
    <property type="entry name" value="NagB/RpiA/CoA transferase-like"/>
    <property type="match status" value="1"/>
</dbReference>
<dbReference type="NCBIfam" id="TIGR02727">
    <property type="entry name" value="MTHFS_bact"/>
    <property type="match status" value="1"/>
</dbReference>
<dbReference type="GO" id="GO:0009396">
    <property type="term" value="P:folic acid-containing compound biosynthetic process"/>
    <property type="evidence" value="ECO:0007669"/>
    <property type="project" value="TreeGrafter"/>
</dbReference>
<evidence type="ECO:0000256" key="2">
    <source>
        <dbReference type="ARBA" id="ARBA00022741"/>
    </source>
</evidence>
<dbReference type="InterPro" id="IPR037171">
    <property type="entry name" value="NagB/RpiA_transferase-like"/>
</dbReference>
<sequence length="203" mass="21617">MTGTKDQFRQAATARRRALTGTPEKRELDAAIAAHAARTIAALGVEGPTVAAYSPLPSEPGGEALLKALGEVSARILLPLSLNDGTLRWAPLRPETRPDLSPDLRPGALGILEPTGPHFPSTVLSECDAIILPALGVDRRGNRLGKGAGYYDRALVESSISCPLIALLYDDEVHDALPHDAHDIPVTAVITPSQKFLELREPE</sequence>
<keyword evidence="8" id="KW-1185">Reference proteome</keyword>
<dbReference type="GO" id="GO:0046872">
    <property type="term" value="F:metal ion binding"/>
    <property type="evidence" value="ECO:0007669"/>
    <property type="project" value="UniProtKB-KW"/>
</dbReference>
<dbReference type="GO" id="GO:0035999">
    <property type="term" value="P:tetrahydrofolate interconversion"/>
    <property type="evidence" value="ECO:0007669"/>
    <property type="project" value="TreeGrafter"/>
</dbReference>
<feature type="binding site" evidence="4">
    <location>
        <begin position="143"/>
        <end position="151"/>
    </location>
    <ligand>
        <name>ATP</name>
        <dbReference type="ChEBI" id="CHEBI:30616"/>
    </ligand>
</feature>
<evidence type="ECO:0000256" key="1">
    <source>
        <dbReference type="ARBA" id="ARBA00010638"/>
    </source>
</evidence>
<evidence type="ECO:0000313" key="7">
    <source>
        <dbReference type="EMBL" id="MBG6121134.1"/>
    </source>
</evidence>
<dbReference type="Proteomes" id="UP000658613">
    <property type="component" value="Unassembled WGS sequence"/>
</dbReference>
<feature type="binding site" evidence="4">
    <location>
        <begin position="5"/>
        <end position="9"/>
    </location>
    <ligand>
        <name>ATP</name>
        <dbReference type="ChEBI" id="CHEBI:30616"/>
    </ligand>
</feature>
<dbReference type="EMBL" id="JADOUE010000001">
    <property type="protein sequence ID" value="MBG6121134.1"/>
    <property type="molecule type" value="Genomic_DNA"/>
</dbReference>
<organism evidence="7 8">
    <name type="scientific">Corynebacterium aquatimens</name>
    <dbReference type="NCBI Taxonomy" id="1190508"/>
    <lineage>
        <taxon>Bacteria</taxon>
        <taxon>Bacillati</taxon>
        <taxon>Actinomycetota</taxon>
        <taxon>Actinomycetes</taxon>
        <taxon>Mycobacteriales</taxon>
        <taxon>Corynebacteriaceae</taxon>
        <taxon>Corynebacterium</taxon>
    </lineage>
</organism>
<name>A0A931DTH4_9CORY</name>